<organism evidence="4 5">
    <name type="scientific">Ziziphus jujuba</name>
    <name type="common">Chinese jujube</name>
    <name type="synonym">Ziziphus sativa</name>
    <dbReference type="NCBI Taxonomy" id="326968"/>
    <lineage>
        <taxon>Eukaryota</taxon>
        <taxon>Viridiplantae</taxon>
        <taxon>Streptophyta</taxon>
        <taxon>Embryophyta</taxon>
        <taxon>Tracheophyta</taxon>
        <taxon>Spermatophyta</taxon>
        <taxon>Magnoliopsida</taxon>
        <taxon>eudicotyledons</taxon>
        <taxon>Gunneridae</taxon>
        <taxon>Pentapetalae</taxon>
        <taxon>rosids</taxon>
        <taxon>fabids</taxon>
        <taxon>Rosales</taxon>
        <taxon>Rhamnaceae</taxon>
        <taxon>Paliureae</taxon>
        <taxon>Ziziphus</taxon>
    </lineage>
</organism>
<dbReference type="AlphaFoldDB" id="A0A6P4BQS5"/>
<reference evidence="5" key="2">
    <citation type="submission" date="2025-08" db="UniProtKB">
        <authorList>
            <consortium name="RefSeq"/>
        </authorList>
    </citation>
    <scope>IDENTIFICATION</scope>
    <source>
        <tissue evidence="5">Seedling</tissue>
    </source>
</reference>
<dbReference type="Proteomes" id="UP001652623">
    <property type="component" value="Chromosome 1"/>
</dbReference>
<feature type="region of interest" description="Disordered" evidence="1">
    <location>
        <begin position="178"/>
        <end position="200"/>
    </location>
</feature>
<accession>A0A6P4BQS5</accession>
<evidence type="ECO:0000259" key="3">
    <source>
        <dbReference type="Pfam" id="PF21647"/>
    </source>
</evidence>
<proteinExistence type="predicted"/>
<dbReference type="InterPro" id="IPR010341">
    <property type="entry name" value="DUF936_pln"/>
</dbReference>
<dbReference type="Pfam" id="PF21647">
    <property type="entry name" value="DUF6857"/>
    <property type="match status" value="1"/>
</dbReference>
<gene>
    <name evidence="5" type="primary">LOC107434567</name>
</gene>
<dbReference type="PANTHER" id="PTHR31928:SF2">
    <property type="entry name" value="EXPRESSED PROTEIN"/>
    <property type="match status" value="1"/>
</dbReference>
<feature type="compositionally biased region" description="Polar residues" evidence="1">
    <location>
        <begin position="212"/>
        <end position="225"/>
    </location>
</feature>
<evidence type="ECO:0000256" key="1">
    <source>
        <dbReference type="SAM" id="MobiDB-lite"/>
    </source>
</evidence>
<dbReference type="GeneID" id="107434567"/>
<dbReference type="Pfam" id="PF06075">
    <property type="entry name" value="DUF936"/>
    <property type="match status" value="1"/>
</dbReference>
<evidence type="ECO:0000313" key="4">
    <source>
        <dbReference type="Proteomes" id="UP001652623"/>
    </source>
</evidence>
<dbReference type="KEGG" id="zju:107434567"/>
<sequence>MASLTPGVLLKLLQSINSNVKVRGEYRSVLLQVISIVPALTGSELWPNQGFFIKVSDSSHSTYVSLSKQDNELILNNQLQLGQFFYVDRVEGGTPVPTLVGVRPIPGRHPFVGNPKDLMQMLEPSEGPVQADNEGTNSSKSKELMEVMREEKTRQKIVIKEEKAVVASRYMQGVVTSNSKASGLDSSGGGKNIESENGGIGKKIGLIKGKQQELNGQARSVTPSCNRPEALSSKPEVTVSNIKETFVPSKSISAKRSSSKQENANLNLLLNNKEKNHSPESLLWSSSLPANLLRQGKGMLRRRNLASLVAAEAQKEASRAASLVKCLSGFSDLCSTASPENPLLSFEKFFTLHKLIDQSNITSPLKDKSLHLITANSLPSDMEKSTKKAGTAHRKSILKSSKPSIELSGKEKLEWANEDSGKDIIELRELLLNETTSWFLKFLEAALDVGFHLNTQEKKGKDIAGRRNEPDNHIAVTLSQLKKANEWLDKLKSNSSSEDNGLVETVNRLKHKVYSCLLVHVESAATALENRSDRG</sequence>
<name>A0A6P4BQS5_ZIZJJ</name>
<protein>
    <submittedName>
        <fullName evidence="5">Uncharacterized protein LOC107434567</fullName>
    </submittedName>
</protein>
<feature type="domain" description="DUF936" evidence="2">
    <location>
        <begin position="4"/>
        <end position="119"/>
    </location>
</feature>
<evidence type="ECO:0000313" key="5">
    <source>
        <dbReference type="RefSeq" id="XP_015901532.3"/>
    </source>
</evidence>
<dbReference type="PANTHER" id="PTHR31928">
    <property type="entry name" value="EXPRESSED PROTEIN"/>
    <property type="match status" value="1"/>
</dbReference>
<dbReference type="InterPro" id="IPR049172">
    <property type="entry name" value="DUF6857_pln"/>
</dbReference>
<keyword evidence="4" id="KW-1185">Reference proteome</keyword>
<dbReference type="FunCoup" id="A0A6P4BQS5">
    <property type="interactions" value="194"/>
</dbReference>
<evidence type="ECO:0000259" key="2">
    <source>
        <dbReference type="Pfam" id="PF06075"/>
    </source>
</evidence>
<reference evidence="4" key="1">
    <citation type="submission" date="2025-05" db="UniProtKB">
        <authorList>
            <consortium name="RefSeq"/>
        </authorList>
    </citation>
    <scope>NUCLEOTIDE SEQUENCE [LARGE SCALE GENOMIC DNA]</scope>
</reference>
<feature type="domain" description="DUF6857" evidence="3">
    <location>
        <begin position="382"/>
        <end position="528"/>
    </location>
</feature>
<dbReference type="InterPro" id="IPR048297">
    <property type="entry name" value="DUF936_dom_pln"/>
</dbReference>
<dbReference type="RefSeq" id="XP_015901532.3">
    <property type="nucleotide sequence ID" value="XM_016046046.4"/>
</dbReference>
<dbReference type="InParanoid" id="A0A6P4BQS5"/>
<feature type="region of interest" description="Disordered" evidence="1">
    <location>
        <begin position="212"/>
        <end position="236"/>
    </location>
</feature>